<evidence type="ECO:0000313" key="1">
    <source>
        <dbReference type="EMBL" id="MDR6781791.1"/>
    </source>
</evidence>
<evidence type="ECO:0000313" key="2">
    <source>
        <dbReference type="Proteomes" id="UP001246858"/>
    </source>
</evidence>
<protein>
    <submittedName>
        <fullName evidence="1">Uncharacterized protein</fullName>
    </submittedName>
</protein>
<comment type="caution">
    <text evidence="1">The sequence shown here is derived from an EMBL/GenBank/DDBJ whole genome shotgun (WGS) entry which is preliminary data.</text>
</comment>
<reference evidence="1" key="1">
    <citation type="submission" date="2023-07" db="EMBL/GenBank/DDBJ databases">
        <title>Sorghum-associated microbial communities from plants grown in Nebraska, USA.</title>
        <authorList>
            <person name="Schachtman D."/>
        </authorList>
    </citation>
    <scope>NUCLEOTIDE SEQUENCE</scope>
    <source>
        <strain evidence="1">2697</strain>
    </source>
</reference>
<accession>A0ACC6KRE7</accession>
<dbReference type="Proteomes" id="UP001246858">
    <property type="component" value="Unassembled WGS sequence"/>
</dbReference>
<proteinExistence type="predicted"/>
<organism evidence="1 2">
    <name type="scientific">Pedobacter africanus</name>
    <dbReference type="NCBI Taxonomy" id="151894"/>
    <lineage>
        <taxon>Bacteria</taxon>
        <taxon>Pseudomonadati</taxon>
        <taxon>Bacteroidota</taxon>
        <taxon>Sphingobacteriia</taxon>
        <taxon>Sphingobacteriales</taxon>
        <taxon>Sphingobacteriaceae</taxon>
        <taxon>Pedobacter</taxon>
    </lineage>
</organism>
<sequence length="509" mass="57953">MRFKILASLMFLSLGLFSQEIRPKDSLYLFNLAERELRVAKESATALLRYPSEQLSKVSLHYEYSEGAFKGPQTPGSSNRISFEAEGIKKINRFKLYGNFEYSKLQEKDLGNVLRGEGTDDQPFYHIVAKESNFSRQKYHAKGIISYELLKEKLNFSSGFNYIYYLADRSVDPRMALNWFDFQMQPELTYITKNWNLGASGLWGYGTEETSIAYKRTEYKTGLQYPERITYLNYGYGYAPISYDELSRRKQYKGGSIYAAGKTGTWNILLEFKYINTSDKNQNELDQSLKNIVYSTYTSETLSGHLLLTRKHKRNLKQLELVYSDLDGTDDVAGFFGKNYTANNKSGGVAFNNADTYGSNTFEWGASLNYLYNYKKDAVTAHLFEYANFRPGISGNWYHTTASGNSYSVGLAPSLLLPFDVSASAPLTQQNAFTLTVMYPDYVYQRMKKGILNLKLGYVSNTLSKDFKTGITLNTTYIQAIQKQEVTVPAATLPGNRRLAANLSLNLYF</sequence>
<keyword evidence="2" id="KW-1185">Reference proteome</keyword>
<gene>
    <name evidence="1" type="ORF">J2X78_000343</name>
</gene>
<dbReference type="EMBL" id="JAVDTF010000001">
    <property type="protein sequence ID" value="MDR6781791.1"/>
    <property type="molecule type" value="Genomic_DNA"/>
</dbReference>
<name>A0ACC6KRE7_9SPHI</name>